<keyword evidence="3" id="KW-1185">Reference proteome</keyword>
<dbReference type="AlphaFoldDB" id="A0A225WLG9"/>
<gene>
    <name evidence="2" type="ORF">PHMEG_0007363</name>
</gene>
<dbReference type="EMBL" id="NBNE01000574">
    <property type="protein sequence ID" value="OWZ18533.1"/>
    <property type="molecule type" value="Genomic_DNA"/>
</dbReference>
<sequence>MELYYRLNVAGLRTWLKIKDGSVNERCEHVDHSIKMLEDQEVFRARDRAKNRQRKTAFGSSNYRQKPTNPAPSAPAKTLRAIQIQANDSGSDCVSDRSGGSDFDINSHLKIFVAANEDVTPKVE</sequence>
<name>A0A225WLG9_9STRA</name>
<evidence type="ECO:0000256" key="1">
    <source>
        <dbReference type="SAM" id="MobiDB-lite"/>
    </source>
</evidence>
<proteinExistence type="predicted"/>
<accession>A0A225WLG9</accession>
<protein>
    <submittedName>
        <fullName evidence="2">Uncharacterized protein</fullName>
    </submittedName>
</protein>
<reference evidence="3" key="1">
    <citation type="submission" date="2017-03" db="EMBL/GenBank/DDBJ databases">
        <title>Phytopthora megakarya and P. palmivora, two closely related causual agents of cacao black pod achieved similar genome size and gene model numbers by different mechanisms.</title>
        <authorList>
            <person name="Ali S."/>
            <person name="Shao J."/>
            <person name="Larry D.J."/>
            <person name="Kronmiller B."/>
            <person name="Shen D."/>
            <person name="Strem M.D."/>
            <person name="Melnick R.L."/>
            <person name="Guiltinan M.J."/>
            <person name="Tyler B.M."/>
            <person name="Meinhardt L.W."/>
            <person name="Bailey B.A."/>
        </authorList>
    </citation>
    <scope>NUCLEOTIDE SEQUENCE [LARGE SCALE GENOMIC DNA]</scope>
    <source>
        <strain evidence="3">zdho120</strain>
    </source>
</reference>
<evidence type="ECO:0000313" key="2">
    <source>
        <dbReference type="EMBL" id="OWZ18533.1"/>
    </source>
</evidence>
<organism evidence="2 3">
    <name type="scientific">Phytophthora megakarya</name>
    <dbReference type="NCBI Taxonomy" id="4795"/>
    <lineage>
        <taxon>Eukaryota</taxon>
        <taxon>Sar</taxon>
        <taxon>Stramenopiles</taxon>
        <taxon>Oomycota</taxon>
        <taxon>Peronosporomycetes</taxon>
        <taxon>Peronosporales</taxon>
        <taxon>Peronosporaceae</taxon>
        <taxon>Phytophthora</taxon>
    </lineage>
</organism>
<dbReference type="Proteomes" id="UP000198211">
    <property type="component" value="Unassembled WGS sequence"/>
</dbReference>
<evidence type="ECO:0000313" key="3">
    <source>
        <dbReference type="Proteomes" id="UP000198211"/>
    </source>
</evidence>
<feature type="compositionally biased region" description="Polar residues" evidence="1">
    <location>
        <begin position="58"/>
        <end position="68"/>
    </location>
</feature>
<comment type="caution">
    <text evidence="2">The sequence shown here is derived from an EMBL/GenBank/DDBJ whole genome shotgun (WGS) entry which is preliminary data.</text>
</comment>
<feature type="region of interest" description="Disordered" evidence="1">
    <location>
        <begin position="47"/>
        <end position="82"/>
    </location>
</feature>